<name>A0A1M5FJK7_9HYPH</name>
<dbReference type="GO" id="GO:0004527">
    <property type="term" value="F:exonuclease activity"/>
    <property type="evidence" value="ECO:0007669"/>
    <property type="project" value="UniProtKB-KW"/>
</dbReference>
<evidence type="ECO:0000313" key="2">
    <source>
        <dbReference type="EMBL" id="SHF91599.1"/>
    </source>
</evidence>
<protein>
    <submittedName>
        <fullName evidence="2">Metal-dependent hydrolase, endonuclease/exonuclease/phosphatase family</fullName>
    </submittedName>
</protein>
<dbReference type="RefSeq" id="WP_073054378.1">
    <property type="nucleotide sequence ID" value="NZ_FQUP01000003.1"/>
</dbReference>
<keyword evidence="2" id="KW-0269">Exonuclease</keyword>
<feature type="domain" description="Endonuclease/exonuclease/phosphatase" evidence="1">
    <location>
        <begin position="5"/>
        <end position="268"/>
    </location>
</feature>
<keyword evidence="2" id="KW-0255">Endonuclease</keyword>
<reference evidence="2 3" key="1">
    <citation type="submission" date="2016-11" db="EMBL/GenBank/DDBJ databases">
        <authorList>
            <person name="Jaros S."/>
            <person name="Januszkiewicz K."/>
            <person name="Wedrychowicz H."/>
        </authorList>
    </citation>
    <scope>NUCLEOTIDE SEQUENCE [LARGE SCALE GENOMIC DNA]</scope>
    <source>
        <strain evidence="2 3">DSM 19436</strain>
    </source>
</reference>
<evidence type="ECO:0000259" key="1">
    <source>
        <dbReference type="Pfam" id="PF03372"/>
    </source>
</evidence>
<proteinExistence type="predicted"/>
<sequence length="276" mass="30086">MLKILSLNVWGGRLHAPLLRYLGECDADILCLQEVTRTHRSPEVGSAAETSSWLVYRDDGIELSQRSDLFSEIAAVLPGHDGLFMPAARGVLWDGDQAVMSEFGLATFIRKSLPLLGQAQGFVHGAFSANGWGEHPRARNAHVFRVHDYAADFTLTVAQMHGLRDPAGKGDTPERAAQAEALIRLIGQVRPAGERLVVCGDFNVLPDSATLAALARLGLADLVTGRGHTDTRTSWYRKPGRFADYMLVSDTVAVTQFDVVAEPEVSDHRALELLFA</sequence>
<organism evidence="2 3">
    <name type="scientific">Kaistia soli DSM 19436</name>
    <dbReference type="NCBI Taxonomy" id="1122133"/>
    <lineage>
        <taxon>Bacteria</taxon>
        <taxon>Pseudomonadati</taxon>
        <taxon>Pseudomonadota</taxon>
        <taxon>Alphaproteobacteria</taxon>
        <taxon>Hyphomicrobiales</taxon>
        <taxon>Kaistiaceae</taxon>
        <taxon>Kaistia</taxon>
    </lineage>
</organism>
<dbReference type="Gene3D" id="3.60.10.10">
    <property type="entry name" value="Endonuclease/exonuclease/phosphatase"/>
    <property type="match status" value="1"/>
</dbReference>
<dbReference type="Pfam" id="PF03372">
    <property type="entry name" value="Exo_endo_phos"/>
    <property type="match status" value="1"/>
</dbReference>
<gene>
    <name evidence="2" type="ORF">SAMN02745157_3069</name>
</gene>
<dbReference type="InterPro" id="IPR036691">
    <property type="entry name" value="Endo/exonu/phosph_ase_sf"/>
</dbReference>
<dbReference type="AlphaFoldDB" id="A0A1M5FJK7"/>
<dbReference type="SUPFAM" id="SSF56219">
    <property type="entry name" value="DNase I-like"/>
    <property type="match status" value="1"/>
</dbReference>
<dbReference type="GO" id="GO:0004519">
    <property type="term" value="F:endonuclease activity"/>
    <property type="evidence" value="ECO:0007669"/>
    <property type="project" value="UniProtKB-KW"/>
</dbReference>
<accession>A0A1M5FJK7</accession>
<dbReference type="InterPro" id="IPR005135">
    <property type="entry name" value="Endo/exonuclease/phosphatase"/>
</dbReference>
<keyword evidence="2" id="KW-0540">Nuclease</keyword>
<dbReference type="Proteomes" id="UP000184485">
    <property type="component" value="Unassembled WGS sequence"/>
</dbReference>
<keyword evidence="3" id="KW-1185">Reference proteome</keyword>
<keyword evidence="2" id="KW-0378">Hydrolase</keyword>
<evidence type="ECO:0000313" key="3">
    <source>
        <dbReference type="Proteomes" id="UP000184485"/>
    </source>
</evidence>
<dbReference type="EMBL" id="FQUP01000003">
    <property type="protein sequence ID" value="SHF91599.1"/>
    <property type="molecule type" value="Genomic_DNA"/>
</dbReference>
<dbReference type="STRING" id="1122133.SAMN02745157_3069"/>